<evidence type="ECO:0000313" key="2">
    <source>
        <dbReference type="EMBL" id="QDU61827.1"/>
    </source>
</evidence>
<dbReference type="AlphaFoldDB" id="A0A518B4D2"/>
<evidence type="ECO:0000313" key="3">
    <source>
        <dbReference type="Proteomes" id="UP000317093"/>
    </source>
</evidence>
<sequence>MTPREVKVVHIANAGTVEAVRRSRGPSREGDIEGVANGGKQRRVTNRAGAERVRTARIHVSPWEVEMKLRHGVQPRHDSSSSAKYILRSWQQRRRTCMTPR</sequence>
<name>A0A518B4D2_9BACT</name>
<gene>
    <name evidence="2" type="ORF">Pan216_26920</name>
</gene>
<dbReference type="Proteomes" id="UP000317093">
    <property type="component" value="Chromosome"/>
</dbReference>
<organism evidence="2 3">
    <name type="scientific">Kolteria novifilia</name>
    <dbReference type="NCBI Taxonomy" id="2527975"/>
    <lineage>
        <taxon>Bacteria</taxon>
        <taxon>Pseudomonadati</taxon>
        <taxon>Planctomycetota</taxon>
        <taxon>Planctomycetia</taxon>
        <taxon>Kolteriales</taxon>
        <taxon>Kolteriaceae</taxon>
        <taxon>Kolteria</taxon>
    </lineage>
</organism>
<evidence type="ECO:0000256" key="1">
    <source>
        <dbReference type="SAM" id="MobiDB-lite"/>
    </source>
</evidence>
<protein>
    <submittedName>
        <fullName evidence="2">Uncharacterized protein</fullName>
    </submittedName>
</protein>
<dbReference type="EMBL" id="CP036279">
    <property type="protein sequence ID" value="QDU61827.1"/>
    <property type="molecule type" value="Genomic_DNA"/>
</dbReference>
<reference evidence="2 3" key="1">
    <citation type="submission" date="2019-02" db="EMBL/GenBank/DDBJ databases">
        <title>Deep-cultivation of Planctomycetes and their phenomic and genomic characterization uncovers novel biology.</title>
        <authorList>
            <person name="Wiegand S."/>
            <person name="Jogler M."/>
            <person name="Boedeker C."/>
            <person name="Pinto D."/>
            <person name="Vollmers J."/>
            <person name="Rivas-Marin E."/>
            <person name="Kohn T."/>
            <person name="Peeters S.H."/>
            <person name="Heuer A."/>
            <person name="Rast P."/>
            <person name="Oberbeckmann S."/>
            <person name="Bunk B."/>
            <person name="Jeske O."/>
            <person name="Meyerdierks A."/>
            <person name="Storesund J.E."/>
            <person name="Kallscheuer N."/>
            <person name="Luecker S."/>
            <person name="Lage O.M."/>
            <person name="Pohl T."/>
            <person name="Merkel B.J."/>
            <person name="Hornburger P."/>
            <person name="Mueller R.-W."/>
            <person name="Bruemmer F."/>
            <person name="Labrenz M."/>
            <person name="Spormann A.M."/>
            <person name="Op den Camp H."/>
            <person name="Overmann J."/>
            <person name="Amann R."/>
            <person name="Jetten M.S.M."/>
            <person name="Mascher T."/>
            <person name="Medema M.H."/>
            <person name="Devos D.P."/>
            <person name="Kaster A.-K."/>
            <person name="Ovreas L."/>
            <person name="Rohde M."/>
            <person name="Galperin M.Y."/>
            <person name="Jogler C."/>
        </authorList>
    </citation>
    <scope>NUCLEOTIDE SEQUENCE [LARGE SCALE GENOMIC DNA]</scope>
    <source>
        <strain evidence="2 3">Pan216</strain>
    </source>
</reference>
<proteinExistence type="predicted"/>
<keyword evidence="3" id="KW-1185">Reference proteome</keyword>
<dbReference type="KEGG" id="knv:Pan216_26920"/>
<feature type="region of interest" description="Disordered" evidence="1">
    <location>
        <begin position="20"/>
        <end position="53"/>
    </location>
</feature>
<accession>A0A518B4D2</accession>